<evidence type="ECO:0000313" key="3">
    <source>
        <dbReference type="Proteomes" id="UP001598130"/>
    </source>
</evidence>
<protein>
    <submittedName>
        <fullName evidence="2">DUF1499 domain-containing protein</fullName>
    </submittedName>
</protein>
<gene>
    <name evidence="2" type="ORF">OCL97_09550</name>
</gene>
<feature type="transmembrane region" description="Helical" evidence="1">
    <location>
        <begin position="42"/>
        <end position="66"/>
    </location>
</feature>
<evidence type="ECO:0000313" key="2">
    <source>
        <dbReference type="EMBL" id="MFD3264203.1"/>
    </source>
</evidence>
<accession>A0ABW6CM94</accession>
<proteinExistence type="predicted"/>
<dbReference type="Pfam" id="PF07386">
    <property type="entry name" value="DUF1499"/>
    <property type="match status" value="1"/>
</dbReference>
<dbReference type="InterPro" id="IPR010865">
    <property type="entry name" value="DUF1499"/>
</dbReference>
<dbReference type="EMBL" id="JAOTJD010000015">
    <property type="protein sequence ID" value="MFD3264203.1"/>
    <property type="molecule type" value="Genomic_DNA"/>
</dbReference>
<dbReference type="Proteomes" id="UP001598130">
    <property type="component" value="Unassembled WGS sequence"/>
</dbReference>
<sequence>MRFNLARLSLAVSLLIPVYFMAAALGVKFGLWPWQFGLGVLIAKFALPVLGIGLALALIALIACLVRAPRRGWAIALAALLIPALGGGYLATVRARGAAIPPIHDIATNVVDPPIHSARVLADRQAQGANPVNALSAKMSTLKPYQAPQFAALGPRTLGEVGQAAYPAVKTLAVSATPAATYDAAQAQARAEGWTLAAGAPSSGVIEATAETFWFGFKDDVAVRVRRAPDGEGSLVDVRSTSRVGLSDLGANAARIEAYLAGLSKRLAKG</sequence>
<keyword evidence="1" id="KW-0472">Membrane</keyword>
<name>A0ABW6CM94_9CAUL</name>
<keyword evidence="1" id="KW-1133">Transmembrane helix</keyword>
<comment type="caution">
    <text evidence="2">The sequence shown here is derived from an EMBL/GenBank/DDBJ whole genome shotgun (WGS) entry which is preliminary data.</text>
</comment>
<reference evidence="2 3" key="1">
    <citation type="submission" date="2022-09" db="EMBL/GenBank/DDBJ databases">
        <title>New species of Phenylobacterium.</title>
        <authorList>
            <person name="Mieszkin S."/>
        </authorList>
    </citation>
    <scope>NUCLEOTIDE SEQUENCE [LARGE SCALE GENOMIC DNA]</scope>
    <source>
        <strain evidence="2 3">HK31-G</strain>
    </source>
</reference>
<evidence type="ECO:0000256" key="1">
    <source>
        <dbReference type="SAM" id="Phobius"/>
    </source>
</evidence>
<keyword evidence="3" id="KW-1185">Reference proteome</keyword>
<organism evidence="2 3">
    <name type="scientific">Phenylobacterium ferrooxidans</name>
    <dbReference type="NCBI Taxonomy" id="2982689"/>
    <lineage>
        <taxon>Bacteria</taxon>
        <taxon>Pseudomonadati</taxon>
        <taxon>Pseudomonadota</taxon>
        <taxon>Alphaproteobacteria</taxon>
        <taxon>Caulobacterales</taxon>
        <taxon>Caulobacteraceae</taxon>
        <taxon>Phenylobacterium</taxon>
    </lineage>
</organism>
<feature type="transmembrane region" description="Helical" evidence="1">
    <location>
        <begin position="73"/>
        <end position="91"/>
    </location>
</feature>
<dbReference type="RefSeq" id="WP_377369737.1">
    <property type="nucleotide sequence ID" value="NZ_JAOTJD010000015.1"/>
</dbReference>
<keyword evidence="1" id="KW-0812">Transmembrane</keyword>